<name>A0A077JIF7_9VIRU</name>
<proteinExistence type="predicted"/>
<sequence>MPKEVATRPNKAWPVVIGIAIVGLFLYLGSTHQKHATSSGDNIHKFSNGGTYRDGTKSISYNKNNNRAYNNGSSGDRTSAGLLLLLLCTTCCVWIHFQAKKLSECSDGCIGRCLVGGRCV</sequence>
<organism evidence="2 3">
    <name type="scientific">Gentian ovary ringspot virus</name>
    <dbReference type="NCBI Taxonomy" id="1920772"/>
    <lineage>
        <taxon>Viruses</taxon>
        <taxon>Riboviria</taxon>
        <taxon>Orthornavirae</taxon>
        <taxon>Kitrinoviricota</taxon>
        <taxon>Alsuviricetes</taxon>
        <taxon>Martellivirales</taxon>
        <taxon>Virgaviridae</taxon>
        <taxon>Goravirus</taxon>
        <taxon>Goravirus gentianae</taxon>
    </lineage>
</organism>
<feature type="transmembrane region" description="Helical" evidence="1">
    <location>
        <begin position="12"/>
        <end position="30"/>
    </location>
</feature>
<dbReference type="OrthoDB" id="20634at10239"/>
<accession>A0A077JIF7</accession>
<protein>
    <submittedName>
        <fullName evidence="2">Putative triple gene block 2</fullName>
    </submittedName>
</protein>
<keyword evidence="1" id="KW-0812">Transmembrane</keyword>
<dbReference type="InterPro" id="IPR001896">
    <property type="entry name" value="Plant_vir_prot"/>
</dbReference>
<dbReference type="KEGG" id="vg:19893573"/>
<dbReference type="GeneID" id="19893573"/>
<dbReference type="RefSeq" id="YP_009047255.1">
    <property type="nucleotide sequence ID" value="NC_024502.1"/>
</dbReference>
<evidence type="ECO:0000313" key="2">
    <source>
        <dbReference type="EMBL" id="BAP18646.1"/>
    </source>
</evidence>
<keyword evidence="1" id="KW-0472">Membrane</keyword>
<dbReference type="Proteomes" id="UP000202439">
    <property type="component" value="Genome"/>
</dbReference>
<gene>
    <name evidence="2" type="primary">TGB2</name>
</gene>
<evidence type="ECO:0000256" key="1">
    <source>
        <dbReference type="SAM" id="Phobius"/>
    </source>
</evidence>
<keyword evidence="3" id="KW-1185">Reference proteome</keyword>
<keyword evidence="1" id="KW-1133">Transmembrane helix</keyword>
<dbReference type="Pfam" id="PF01307">
    <property type="entry name" value="Plant_vir_prot"/>
    <property type="match status" value="1"/>
</dbReference>
<feature type="transmembrane region" description="Helical" evidence="1">
    <location>
        <begin position="79"/>
        <end position="97"/>
    </location>
</feature>
<dbReference type="EMBL" id="AB976030">
    <property type="protein sequence ID" value="BAP18646.1"/>
    <property type="molecule type" value="Genomic_RNA"/>
</dbReference>
<evidence type="ECO:0000313" key="3">
    <source>
        <dbReference type="Proteomes" id="UP000202439"/>
    </source>
</evidence>
<reference evidence="2 3" key="1">
    <citation type="journal article" date="2015" name="J. Gen. Virol.">
        <title>A novel virus transmitted through pollination causes ring-spot disease on gentian (Gentiana triflora) ovaries.</title>
        <authorList>
            <person name="Atsumi G."/>
            <person name="Tomita R."/>
            <person name="Yamashita T."/>
            <person name="Sekine K.T."/>
        </authorList>
    </citation>
    <scope>NUCLEOTIDE SEQUENCE [LARGE SCALE GENOMIC DNA]</scope>
    <source>
        <strain evidence="2">S</strain>
    </source>
</reference>